<dbReference type="SMART" id="SM00360">
    <property type="entry name" value="RRM"/>
    <property type="match status" value="1"/>
</dbReference>
<dbReference type="InterPro" id="IPR050502">
    <property type="entry name" value="Euk_RNA-bind_prot"/>
</dbReference>
<gene>
    <name evidence="4" type="primary">SPAC328.05</name>
    <name evidence="4" type="ORF">AK812_SmicGene36093</name>
</gene>
<dbReference type="Pfam" id="PF00076">
    <property type="entry name" value="RRM_1"/>
    <property type="match status" value="1"/>
</dbReference>
<evidence type="ECO:0000256" key="1">
    <source>
        <dbReference type="ARBA" id="ARBA00022884"/>
    </source>
</evidence>
<evidence type="ECO:0000256" key="2">
    <source>
        <dbReference type="PROSITE-ProRule" id="PRU00176"/>
    </source>
</evidence>
<dbReference type="PANTHER" id="PTHR48025:SF1">
    <property type="entry name" value="RRM DOMAIN-CONTAINING PROTEIN"/>
    <property type="match status" value="1"/>
</dbReference>
<dbReference type="SUPFAM" id="SSF54928">
    <property type="entry name" value="RNA-binding domain, RBD"/>
    <property type="match status" value="1"/>
</dbReference>
<dbReference type="InterPro" id="IPR000504">
    <property type="entry name" value="RRM_dom"/>
</dbReference>
<dbReference type="AlphaFoldDB" id="A0A1Q9CJS6"/>
<evidence type="ECO:0000313" key="5">
    <source>
        <dbReference type="Proteomes" id="UP000186817"/>
    </source>
</evidence>
<feature type="domain" description="RRM" evidence="3">
    <location>
        <begin position="10"/>
        <end position="87"/>
    </location>
</feature>
<dbReference type="PROSITE" id="PS50102">
    <property type="entry name" value="RRM"/>
    <property type="match status" value="1"/>
</dbReference>
<dbReference type="Gene3D" id="3.30.70.330">
    <property type="match status" value="1"/>
</dbReference>
<reference evidence="4 5" key="1">
    <citation type="submission" date="2016-02" db="EMBL/GenBank/DDBJ databases">
        <title>Genome analysis of coral dinoflagellate symbionts highlights evolutionary adaptations to a symbiotic lifestyle.</title>
        <authorList>
            <person name="Aranda M."/>
            <person name="Li Y."/>
            <person name="Liew Y.J."/>
            <person name="Baumgarten S."/>
            <person name="Simakov O."/>
            <person name="Wilson M."/>
            <person name="Piel J."/>
            <person name="Ashoor H."/>
            <person name="Bougouffa S."/>
            <person name="Bajic V.B."/>
            <person name="Ryu T."/>
            <person name="Ravasi T."/>
            <person name="Bayer T."/>
            <person name="Micklem G."/>
            <person name="Kim H."/>
            <person name="Bhak J."/>
            <person name="Lajeunesse T.C."/>
            <person name="Voolstra C.R."/>
        </authorList>
    </citation>
    <scope>NUCLEOTIDE SEQUENCE [LARGE SCALE GENOMIC DNA]</scope>
    <source>
        <strain evidence="4 5">CCMP2467</strain>
    </source>
</reference>
<keyword evidence="5" id="KW-1185">Reference proteome</keyword>
<comment type="caution">
    <text evidence="4">The sequence shown here is derived from an EMBL/GenBank/DDBJ whole genome shotgun (WGS) entry which is preliminary data.</text>
</comment>
<dbReference type="CDD" id="cd00590">
    <property type="entry name" value="RRM_SF"/>
    <property type="match status" value="1"/>
</dbReference>
<evidence type="ECO:0000259" key="3">
    <source>
        <dbReference type="PROSITE" id="PS50102"/>
    </source>
</evidence>
<dbReference type="InterPro" id="IPR012677">
    <property type="entry name" value="Nucleotide-bd_a/b_plait_sf"/>
</dbReference>
<name>A0A1Q9CJS6_SYMMI</name>
<dbReference type="EMBL" id="LSRX01001135">
    <property type="protein sequence ID" value="OLP83178.1"/>
    <property type="molecule type" value="Genomic_DNA"/>
</dbReference>
<evidence type="ECO:0000313" key="4">
    <source>
        <dbReference type="EMBL" id="OLP83178.1"/>
    </source>
</evidence>
<organism evidence="4 5">
    <name type="scientific">Symbiodinium microadriaticum</name>
    <name type="common">Dinoflagellate</name>
    <name type="synonym">Zooxanthella microadriatica</name>
    <dbReference type="NCBI Taxonomy" id="2951"/>
    <lineage>
        <taxon>Eukaryota</taxon>
        <taxon>Sar</taxon>
        <taxon>Alveolata</taxon>
        <taxon>Dinophyceae</taxon>
        <taxon>Suessiales</taxon>
        <taxon>Symbiodiniaceae</taxon>
        <taxon>Symbiodinium</taxon>
    </lineage>
</organism>
<proteinExistence type="predicted"/>
<sequence>MANQVADDGRCVFVAGIPKHAEWQELQDYMRTAGDIEYCDVLYNDWGQSRGIGFVRFRTQAEALQAIASLDNSSMEGKTVHVSAWTGRPPNPNSHGKMMHQMLAWYGRTQKKLKLDPEKAALVDRIKSFQKSGQEKNETWYAFCGEVKDPARHDAEKLKEFIAVAAVP</sequence>
<keyword evidence="1 2" id="KW-0694">RNA-binding</keyword>
<protein>
    <submittedName>
        <fullName evidence="4">Putative RNA-binding protein</fullName>
    </submittedName>
</protein>
<dbReference type="InterPro" id="IPR035979">
    <property type="entry name" value="RBD_domain_sf"/>
</dbReference>
<dbReference type="Proteomes" id="UP000186817">
    <property type="component" value="Unassembled WGS sequence"/>
</dbReference>
<dbReference type="OrthoDB" id="1099063at2759"/>
<dbReference type="PANTHER" id="PTHR48025">
    <property type="entry name" value="OS02G0815200 PROTEIN"/>
    <property type="match status" value="1"/>
</dbReference>
<accession>A0A1Q9CJS6</accession>
<dbReference type="GO" id="GO:0003729">
    <property type="term" value="F:mRNA binding"/>
    <property type="evidence" value="ECO:0007669"/>
    <property type="project" value="TreeGrafter"/>
</dbReference>